<feature type="transmembrane region" description="Helical" evidence="1">
    <location>
        <begin position="100"/>
        <end position="121"/>
    </location>
</feature>
<evidence type="ECO:0000313" key="3">
    <source>
        <dbReference type="Proteomes" id="UP000800036"/>
    </source>
</evidence>
<dbReference type="AlphaFoldDB" id="A0A6A5VVC2"/>
<name>A0A6A5VVC2_9PLEO</name>
<feature type="transmembrane region" description="Helical" evidence="1">
    <location>
        <begin position="244"/>
        <end position="267"/>
    </location>
</feature>
<dbReference type="Proteomes" id="UP000800036">
    <property type="component" value="Unassembled WGS sequence"/>
</dbReference>
<sequence>MLEHLQLPIHVDISPLALVPRDFETAMRVLRAIQYVSRRISEYVITAFVRIATLPYYRLYQFNTRSPLQNIARLASETPTDDVKLLRALLIWRARKTAELQFTTISCTVLAAAVIGAFSWTTVEEAHWLTHGLWHSSLILAVLGILLSASEVTVLYILGPTHSSTVKPHQLKPFLTRYQPLLLSLTNNPTQIFVPRRKMVFTWQGPLMFMSYSVCTFLAGLTVLVCTPLIRFKRDDCWNAGHNIAVIYLAVFAFAGSLFIFCSFWVYHYIDSGMDAEEDFALDDAWSGQDRRKEAP</sequence>
<proteinExistence type="predicted"/>
<keyword evidence="1" id="KW-1133">Transmembrane helix</keyword>
<accession>A0A6A5VVC2</accession>
<keyword evidence="3" id="KW-1185">Reference proteome</keyword>
<organism evidence="2 3">
    <name type="scientific">Bimuria novae-zelandiae CBS 107.79</name>
    <dbReference type="NCBI Taxonomy" id="1447943"/>
    <lineage>
        <taxon>Eukaryota</taxon>
        <taxon>Fungi</taxon>
        <taxon>Dikarya</taxon>
        <taxon>Ascomycota</taxon>
        <taxon>Pezizomycotina</taxon>
        <taxon>Dothideomycetes</taxon>
        <taxon>Pleosporomycetidae</taxon>
        <taxon>Pleosporales</taxon>
        <taxon>Massarineae</taxon>
        <taxon>Didymosphaeriaceae</taxon>
        <taxon>Bimuria</taxon>
    </lineage>
</organism>
<dbReference type="EMBL" id="ML976664">
    <property type="protein sequence ID" value="KAF1977177.1"/>
    <property type="molecule type" value="Genomic_DNA"/>
</dbReference>
<keyword evidence="1" id="KW-0812">Transmembrane</keyword>
<evidence type="ECO:0000256" key="1">
    <source>
        <dbReference type="SAM" id="Phobius"/>
    </source>
</evidence>
<reference evidence="2" key="1">
    <citation type="journal article" date="2020" name="Stud. Mycol.">
        <title>101 Dothideomycetes genomes: a test case for predicting lifestyles and emergence of pathogens.</title>
        <authorList>
            <person name="Haridas S."/>
            <person name="Albert R."/>
            <person name="Binder M."/>
            <person name="Bloem J."/>
            <person name="Labutti K."/>
            <person name="Salamov A."/>
            <person name="Andreopoulos B."/>
            <person name="Baker S."/>
            <person name="Barry K."/>
            <person name="Bills G."/>
            <person name="Bluhm B."/>
            <person name="Cannon C."/>
            <person name="Castanera R."/>
            <person name="Culley D."/>
            <person name="Daum C."/>
            <person name="Ezra D."/>
            <person name="Gonzalez J."/>
            <person name="Henrissat B."/>
            <person name="Kuo A."/>
            <person name="Liang C."/>
            <person name="Lipzen A."/>
            <person name="Lutzoni F."/>
            <person name="Magnuson J."/>
            <person name="Mondo S."/>
            <person name="Nolan M."/>
            <person name="Ohm R."/>
            <person name="Pangilinan J."/>
            <person name="Park H.-J."/>
            <person name="Ramirez L."/>
            <person name="Alfaro M."/>
            <person name="Sun H."/>
            <person name="Tritt A."/>
            <person name="Yoshinaga Y."/>
            <person name="Zwiers L.-H."/>
            <person name="Turgeon B."/>
            <person name="Goodwin S."/>
            <person name="Spatafora J."/>
            <person name="Crous P."/>
            <person name="Grigoriev I."/>
        </authorList>
    </citation>
    <scope>NUCLEOTIDE SEQUENCE</scope>
    <source>
        <strain evidence="2">CBS 107.79</strain>
    </source>
</reference>
<protein>
    <recommendedName>
        <fullName evidence="4">Transmembrane protein</fullName>
    </recommendedName>
</protein>
<feature type="transmembrane region" description="Helical" evidence="1">
    <location>
        <begin position="133"/>
        <end position="158"/>
    </location>
</feature>
<feature type="transmembrane region" description="Helical" evidence="1">
    <location>
        <begin position="207"/>
        <end position="232"/>
    </location>
</feature>
<evidence type="ECO:0000313" key="2">
    <source>
        <dbReference type="EMBL" id="KAF1977177.1"/>
    </source>
</evidence>
<keyword evidence="1" id="KW-0472">Membrane</keyword>
<gene>
    <name evidence="2" type="ORF">BU23DRAFT_500977</name>
</gene>
<evidence type="ECO:0008006" key="4">
    <source>
        <dbReference type="Google" id="ProtNLM"/>
    </source>
</evidence>
<dbReference type="OrthoDB" id="630895at2759"/>